<evidence type="ECO:0000259" key="1">
    <source>
        <dbReference type="Pfam" id="PF07995"/>
    </source>
</evidence>
<dbReference type="InterPro" id="IPR011042">
    <property type="entry name" value="6-blade_b-propeller_TolB-like"/>
</dbReference>
<dbReference type="PANTHER" id="PTHR19328:SF75">
    <property type="entry name" value="ALDOSE SUGAR DEHYDROGENASE YLII"/>
    <property type="match status" value="1"/>
</dbReference>
<accession>A0A382HWP3</accession>
<reference evidence="2" key="1">
    <citation type="submission" date="2018-05" db="EMBL/GenBank/DDBJ databases">
        <authorList>
            <person name="Lanie J.A."/>
            <person name="Ng W.-L."/>
            <person name="Kazmierczak K.M."/>
            <person name="Andrzejewski T.M."/>
            <person name="Davidsen T.M."/>
            <person name="Wayne K.J."/>
            <person name="Tettelin H."/>
            <person name="Glass J.I."/>
            <person name="Rusch D."/>
            <person name="Podicherti R."/>
            <person name="Tsui H.-C.T."/>
            <person name="Winkler M.E."/>
        </authorList>
    </citation>
    <scope>NUCLEOTIDE SEQUENCE</scope>
</reference>
<dbReference type="SUPFAM" id="SSF50952">
    <property type="entry name" value="Soluble quinoprotein glucose dehydrogenase"/>
    <property type="match status" value="1"/>
</dbReference>
<dbReference type="EMBL" id="UINC01063655">
    <property type="protein sequence ID" value="SVB91512.1"/>
    <property type="molecule type" value="Genomic_DNA"/>
</dbReference>
<protein>
    <recommendedName>
        <fullName evidence="1">Glucose/Sorbosone dehydrogenase domain-containing protein</fullName>
    </recommendedName>
</protein>
<dbReference type="Gene3D" id="2.120.10.30">
    <property type="entry name" value="TolB, C-terminal domain"/>
    <property type="match status" value="1"/>
</dbReference>
<gene>
    <name evidence="2" type="ORF">METZ01_LOCUS244366</name>
</gene>
<dbReference type="PANTHER" id="PTHR19328">
    <property type="entry name" value="HEDGEHOG-INTERACTING PROTEIN"/>
    <property type="match status" value="1"/>
</dbReference>
<sequence length="395" mass="45417">MKKILLRLLIIFLFANKLFPQIEAKMIAKNFDTPIYIKNYPGYINRLLVVEQGGIIKIIEKNTVLDIPFLDISDRTHQPVYPGDEMGMLGLAFDPNFETNKYFYVNYVDEDDFTIISRFIVQNKLGNADSEEVLIKLKQPYMNHNGGFIEFGFDGYLYISVGDGGSAGDPENRAQDLSNLFGTILRIDVNKDKGYQIPKDNPFINDNKIKKEIWHYGLRNVWRFSFDRATGDMYIGDVGQNNWEEINFQASDSKGGLNFGWNILEGTHCYPDDNQGCLKDNTVLPLFEYPNDANYFKTLLGWKQSNMQGCSITGGYVYRGNNMPDLFGRYFFGDYCTGKIWSLKNDNGDIDLKDHTEELLESMDNKEFYLSSFGEDEKGELYIINYSGQIYSITK</sequence>
<name>A0A382HWP3_9ZZZZ</name>
<dbReference type="Pfam" id="PF07995">
    <property type="entry name" value="GSDH"/>
    <property type="match status" value="1"/>
</dbReference>
<evidence type="ECO:0000313" key="2">
    <source>
        <dbReference type="EMBL" id="SVB91512.1"/>
    </source>
</evidence>
<dbReference type="AlphaFoldDB" id="A0A382HWP3"/>
<organism evidence="2">
    <name type="scientific">marine metagenome</name>
    <dbReference type="NCBI Taxonomy" id="408172"/>
    <lineage>
        <taxon>unclassified sequences</taxon>
        <taxon>metagenomes</taxon>
        <taxon>ecological metagenomes</taxon>
    </lineage>
</organism>
<dbReference type="InterPro" id="IPR012938">
    <property type="entry name" value="Glc/Sorbosone_DH"/>
</dbReference>
<feature type="domain" description="Glucose/Sorbosone dehydrogenase" evidence="1">
    <location>
        <begin position="32"/>
        <end position="364"/>
    </location>
</feature>
<proteinExistence type="predicted"/>
<dbReference type="InterPro" id="IPR011041">
    <property type="entry name" value="Quinoprot_gluc/sorb_DH_b-prop"/>
</dbReference>